<dbReference type="Proteomes" id="UP000815677">
    <property type="component" value="Unassembled WGS sequence"/>
</dbReference>
<sequence>SCLVRAYESTRRESGDDELAIRCPRLSHYQPQHQAEPLHYAVVIAVLDHDRPSLVVGDGNCSTGKNSATGKSSASLAKPTRSLLSRSALFCSSLLPQDPEAPC</sequence>
<feature type="non-terminal residue" evidence="2">
    <location>
        <position position="103"/>
    </location>
</feature>
<gene>
    <name evidence="2" type="ORF">MCHLO_07377</name>
</gene>
<name>A0ABQ0LGC9_MYCCL</name>
<evidence type="ECO:0000256" key="1">
    <source>
        <dbReference type="SAM" id="MobiDB-lite"/>
    </source>
</evidence>
<feature type="region of interest" description="Disordered" evidence="1">
    <location>
        <begin position="58"/>
        <end position="77"/>
    </location>
</feature>
<organism evidence="2 3">
    <name type="scientific">Mycena chlorophos</name>
    <name type="common">Agaric fungus</name>
    <name type="synonym">Agaricus chlorophos</name>
    <dbReference type="NCBI Taxonomy" id="658473"/>
    <lineage>
        <taxon>Eukaryota</taxon>
        <taxon>Fungi</taxon>
        <taxon>Dikarya</taxon>
        <taxon>Basidiomycota</taxon>
        <taxon>Agaricomycotina</taxon>
        <taxon>Agaricomycetes</taxon>
        <taxon>Agaricomycetidae</taxon>
        <taxon>Agaricales</taxon>
        <taxon>Marasmiineae</taxon>
        <taxon>Mycenaceae</taxon>
        <taxon>Mycena</taxon>
    </lineage>
</organism>
<proteinExistence type="predicted"/>
<dbReference type="EMBL" id="DF846251">
    <property type="protein sequence ID" value="GAT50101.1"/>
    <property type="molecule type" value="Genomic_DNA"/>
</dbReference>
<evidence type="ECO:0000313" key="2">
    <source>
        <dbReference type="EMBL" id="GAT50101.1"/>
    </source>
</evidence>
<feature type="non-terminal residue" evidence="2">
    <location>
        <position position="1"/>
    </location>
</feature>
<reference evidence="2" key="1">
    <citation type="submission" date="2014-09" db="EMBL/GenBank/DDBJ databases">
        <title>Genome sequence of the luminous mushroom Mycena chlorophos for searching fungal bioluminescence genes.</title>
        <authorList>
            <person name="Tanaka Y."/>
            <person name="Kasuga D."/>
            <person name="Oba Y."/>
            <person name="Hase S."/>
            <person name="Sato K."/>
            <person name="Oba Y."/>
            <person name="Sakakibara Y."/>
        </authorList>
    </citation>
    <scope>NUCLEOTIDE SEQUENCE</scope>
</reference>
<feature type="compositionally biased region" description="Polar residues" evidence="1">
    <location>
        <begin position="60"/>
        <end position="75"/>
    </location>
</feature>
<protein>
    <submittedName>
        <fullName evidence="2">Uncharacterized protein</fullName>
    </submittedName>
</protein>
<accession>A0ABQ0LGC9</accession>
<keyword evidence="3" id="KW-1185">Reference proteome</keyword>
<evidence type="ECO:0000313" key="3">
    <source>
        <dbReference type="Proteomes" id="UP000815677"/>
    </source>
</evidence>